<feature type="active site" description="Proton acceptor" evidence="1">
    <location>
        <position position="310"/>
    </location>
</feature>
<proteinExistence type="predicted"/>
<dbReference type="OrthoDB" id="2862635at2759"/>
<dbReference type="SUPFAM" id="SSF49899">
    <property type="entry name" value="Concanavalin A-like lectins/glucanases"/>
    <property type="match status" value="1"/>
</dbReference>
<accession>A0A8I2YVN7</accession>
<evidence type="ECO:0000313" key="4">
    <source>
        <dbReference type="Proteomes" id="UP000683000"/>
    </source>
</evidence>
<dbReference type="InterPro" id="IPR000250">
    <property type="entry name" value="Peptidase_G1"/>
</dbReference>
<feature type="signal peptide" evidence="2">
    <location>
        <begin position="1"/>
        <end position="19"/>
    </location>
</feature>
<evidence type="ECO:0000256" key="1">
    <source>
        <dbReference type="PIRSR" id="PIRSR600250-50"/>
    </source>
</evidence>
<dbReference type="PANTHER" id="PTHR37536:SF1">
    <property type="entry name" value="ASPERGILLOPEPSIN, PUTAITVE (AFU_ORTHOLOGUE AFUA_7G01200)"/>
    <property type="match status" value="1"/>
</dbReference>
<reference evidence="3" key="1">
    <citation type="submission" date="2021-03" db="EMBL/GenBank/DDBJ databases">
        <title>Evolutionary innovations through gain and loss of genes in the ectomycorrhizal Boletales.</title>
        <authorList>
            <person name="Wu G."/>
            <person name="Miyauchi S."/>
            <person name="Morin E."/>
            <person name="Yang Z.-L."/>
            <person name="Xu J."/>
            <person name="Martin F.M."/>
        </authorList>
    </citation>
    <scope>NUCLEOTIDE SEQUENCE</scope>
    <source>
        <strain evidence="3">BR01</strain>
    </source>
</reference>
<dbReference type="Gene3D" id="2.60.120.700">
    <property type="entry name" value="Peptidase G1"/>
    <property type="match status" value="1"/>
</dbReference>
<dbReference type="PRINTS" id="PR00977">
    <property type="entry name" value="SCYTLDPTASE"/>
</dbReference>
<gene>
    <name evidence="3" type="ORF">JVT61DRAFT_8221</name>
</gene>
<dbReference type="InterPro" id="IPR038656">
    <property type="entry name" value="Peptidase_G1_sf"/>
</dbReference>
<evidence type="ECO:0000256" key="2">
    <source>
        <dbReference type="SAM" id="SignalP"/>
    </source>
</evidence>
<protein>
    <submittedName>
        <fullName evidence="3">Peptidase A4 family-domain-containing protein</fullName>
    </submittedName>
</protein>
<dbReference type="Proteomes" id="UP000683000">
    <property type="component" value="Unassembled WGS sequence"/>
</dbReference>
<feature type="chain" id="PRO_5034621487" evidence="2">
    <location>
        <begin position="20"/>
        <end position="372"/>
    </location>
</feature>
<dbReference type="PANTHER" id="PTHR37536">
    <property type="entry name" value="PUTATIVE (AFU_ORTHOLOGUE AFUA_3G02970)-RELATED"/>
    <property type="match status" value="1"/>
</dbReference>
<dbReference type="AlphaFoldDB" id="A0A8I2YVN7"/>
<keyword evidence="4" id="KW-1185">Reference proteome</keyword>
<dbReference type="InterPro" id="IPR013320">
    <property type="entry name" value="ConA-like_dom_sf"/>
</dbReference>
<dbReference type="CDD" id="cd13426">
    <property type="entry name" value="Peptidase_G1"/>
    <property type="match status" value="1"/>
</dbReference>
<dbReference type="GO" id="GO:0070007">
    <property type="term" value="F:glutamic-type endopeptidase activity"/>
    <property type="evidence" value="ECO:0007669"/>
    <property type="project" value="InterPro"/>
</dbReference>
<evidence type="ECO:0000313" key="3">
    <source>
        <dbReference type="EMBL" id="KAG6380134.1"/>
    </source>
</evidence>
<dbReference type="EMBL" id="JAGFBS010000003">
    <property type="protein sequence ID" value="KAG6380134.1"/>
    <property type="molecule type" value="Genomic_DNA"/>
</dbReference>
<organism evidence="3 4">
    <name type="scientific">Boletus reticuloceps</name>
    <dbReference type="NCBI Taxonomy" id="495285"/>
    <lineage>
        <taxon>Eukaryota</taxon>
        <taxon>Fungi</taxon>
        <taxon>Dikarya</taxon>
        <taxon>Basidiomycota</taxon>
        <taxon>Agaricomycotina</taxon>
        <taxon>Agaricomycetes</taxon>
        <taxon>Agaricomycetidae</taxon>
        <taxon>Boletales</taxon>
        <taxon>Boletineae</taxon>
        <taxon>Boletaceae</taxon>
        <taxon>Boletoideae</taxon>
        <taxon>Boletus</taxon>
    </lineage>
</organism>
<comment type="caution">
    <text evidence="3">The sequence shown here is derived from an EMBL/GenBank/DDBJ whole genome shotgun (WGS) entry which is preliminary data.</text>
</comment>
<keyword evidence="2" id="KW-0732">Signal</keyword>
<sequence length="372" mass="40203">MHFSSLLISSFLLAPAVLAEHPREFRRSLLDLVEKRTDAVSDVKVTTNLAGAVWLQDDGTFYSVSGTLTIPKLSGQDGSIGTAFVGIDYSLYRFQSAFSCQGSVHAVFFFFRVFVSRRCQINLYQPLSLAARSFLLVSVGLTDCRRTDRQSRPYSGVERLTNVRSENSTNWAGAILEKDNGTFFSVIGTFTIPEISGSSQPGLQATAAAWIGLDGRGTCSDALLQAGVSLTATSSGPFYQAWYEWWPDPSNYFTGLTFSPGDVIGLVVGAPVNNTYGLVLIANLNNGQVAIETLSSTHALCGQSAEWIVEGFLEDAGSFPNFSPVEFTKALAHTHGGQTYRPQDATISEIVFGNEVRTSVSVSGDSVTIKHV</sequence>
<dbReference type="GO" id="GO:0006508">
    <property type="term" value="P:proteolysis"/>
    <property type="evidence" value="ECO:0007669"/>
    <property type="project" value="InterPro"/>
</dbReference>
<dbReference type="Pfam" id="PF01828">
    <property type="entry name" value="Peptidase_A4"/>
    <property type="match status" value="2"/>
</dbReference>
<name>A0A8I2YVN7_9AGAM</name>